<sequence length="172" mass="19658">MKYRKIILGTLLAGTIVISTSTIAFNIQRTKVAKVKSNDPASIGSKFCIKVSGAVAFAKNYYFEKPIYLKELLDMAQPYENADLSKIDLKKELKENLNIYIPYQKTNNPFLYWNNLSKEHFKLLVDFGIKKSIVNKILDLREKKNQITWNDLENISGVGKVTLKKLQGILIL</sequence>
<dbReference type="KEGG" id="mfm:MfeM64YM_0885"/>
<name>A0AB32XCU6_MYCFM</name>
<reference evidence="1 2" key="1">
    <citation type="journal article" date="2011" name="J. Bacteriol.">
        <title>Genome sequence of the repetitive-sequence-rich Mycoplasma fermentans strain M64.</title>
        <authorList>
            <person name="Shu H.W."/>
            <person name="Liu T.T."/>
            <person name="Chang H.Y."/>
            <person name="Liu Y.M."/>
            <person name="Wu K.M."/>
            <person name="Shu H.Y."/>
            <person name="Tsai S.F."/>
            <person name="Hsiao K.J."/>
            <person name="Hu W.S."/>
            <person name="Ng W.V."/>
        </authorList>
    </citation>
    <scope>NUCLEOTIDE SEQUENCE [LARGE SCALE GENOMIC DNA]</scope>
    <source>
        <strain evidence="1 2">M64</strain>
    </source>
</reference>
<evidence type="ECO:0000313" key="2">
    <source>
        <dbReference type="Proteomes" id="UP000007473"/>
    </source>
</evidence>
<organism evidence="1 2">
    <name type="scientific">Mycoplasmopsis fermentans (strain M64)</name>
    <name type="common">Mycoplasma fermentans</name>
    <dbReference type="NCBI Taxonomy" id="943945"/>
    <lineage>
        <taxon>Bacteria</taxon>
        <taxon>Bacillati</taxon>
        <taxon>Mycoplasmatota</taxon>
        <taxon>Mycoplasmoidales</taxon>
        <taxon>Metamycoplasmataceae</taxon>
        <taxon>Mycoplasmopsis</taxon>
    </lineage>
</organism>
<gene>
    <name evidence="1" type="primary">comEA</name>
    <name evidence="1" type="ordered locus">MfeM64YM_0885</name>
</gene>
<proteinExistence type="predicted"/>
<dbReference type="RefSeq" id="WP_013527114.1">
    <property type="nucleotide sequence ID" value="NC_014921.1"/>
</dbReference>
<dbReference type="Proteomes" id="UP000007473">
    <property type="component" value="Chromosome"/>
</dbReference>
<dbReference type="AlphaFoldDB" id="A0AB32XCU6"/>
<dbReference type="EMBL" id="CP002458">
    <property type="protein sequence ID" value="ADV34880.1"/>
    <property type="molecule type" value="Genomic_DNA"/>
</dbReference>
<accession>A0AB32XCU6</accession>
<evidence type="ECO:0000313" key="1">
    <source>
        <dbReference type="EMBL" id="ADV34880.1"/>
    </source>
</evidence>
<dbReference type="NCBIfam" id="NF045978">
    <property type="entry name" value="ComEA_MAG0490"/>
    <property type="match status" value="1"/>
</dbReference>
<protein>
    <submittedName>
        <fullName evidence="1">Competance locus protein ComEA</fullName>
    </submittedName>
</protein>